<evidence type="ECO:0000256" key="3">
    <source>
        <dbReference type="ARBA" id="ARBA00022692"/>
    </source>
</evidence>
<dbReference type="RefSeq" id="WP_211597528.1">
    <property type="nucleotide sequence ID" value="NZ_JAGRQI010000005.1"/>
</dbReference>
<evidence type="ECO:0000256" key="6">
    <source>
        <dbReference type="SAM" id="Phobius"/>
    </source>
</evidence>
<proteinExistence type="inferred from homology"/>
<feature type="transmembrane region" description="Helical" evidence="6">
    <location>
        <begin position="44"/>
        <end position="64"/>
    </location>
</feature>
<feature type="transmembrane region" description="Helical" evidence="6">
    <location>
        <begin position="71"/>
        <end position="93"/>
    </location>
</feature>
<dbReference type="CDD" id="cd16914">
    <property type="entry name" value="EcfT"/>
    <property type="match status" value="1"/>
</dbReference>
<dbReference type="PANTHER" id="PTHR33514:SF13">
    <property type="entry name" value="PROTEIN ABCI12, CHLOROPLASTIC"/>
    <property type="match status" value="1"/>
</dbReference>
<evidence type="ECO:0000313" key="8">
    <source>
        <dbReference type="Proteomes" id="UP001230466"/>
    </source>
</evidence>
<evidence type="ECO:0000256" key="1">
    <source>
        <dbReference type="ARBA" id="ARBA00004141"/>
    </source>
</evidence>
<evidence type="ECO:0000256" key="4">
    <source>
        <dbReference type="ARBA" id="ARBA00022989"/>
    </source>
</evidence>
<comment type="subcellular location">
    <subcellularLocation>
        <location evidence="1">Membrane</location>
        <topology evidence="1">Multi-pass membrane protein</topology>
    </subcellularLocation>
</comment>
<evidence type="ECO:0000256" key="2">
    <source>
        <dbReference type="ARBA" id="ARBA00008564"/>
    </source>
</evidence>
<dbReference type="Proteomes" id="UP001230466">
    <property type="component" value="Unassembled WGS sequence"/>
</dbReference>
<sequence length="198" mass="22343">MSLSLYVAKQSCIHNTPIQIKFLCLIILSTMLFVYPYLPFSLISLLIVCLLFLLAKFTIGTIFYQIKPILPFLIILFLCQLYISSFIMGLNVVIRLSTILLLASLLTLTTKSSIIIEAIEKHLYWLKYININPKKVGLAISLTLRFIPMLSDITKEVKEAQSVRGLETNIFAIAIPVIIRTLKMADEISAAIDARAFD</sequence>
<dbReference type="EMBL" id="JASAYJ010000005">
    <property type="protein sequence ID" value="MDP8186874.1"/>
    <property type="molecule type" value="Genomic_DNA"/>
</dbReference>
<keyword evidence="5 6" id="KW-0472">Membrane</keyword>
<dbReference type="Pfam" id="PF02361">
    <property type="entry name" value="CbiQ"/>
    <property type="match status" value="1"/>
</dbReference>
<gene>
    <name evidence="7" type="ORF">QJU78_03640</name>
</gene>
<dbReference type="GO" id="GO:0005886">
    <property type="term" value="C:plasma membrane"/>
    <property type="evidence" value="ECO:0007669"/>
    <property type="project" value="TreeGrafter"/>
</dbReference>
<evidence type="ECO:0000256" key="5">
    <source>
        <dbReference type="ARBA" id="ARBA00023136"/>
    </source>
</evidence>
<name>A0AAW8CKK4_9PAST</name>
<evidence type="ECO:0000313" key="7">
    <source>
        <dbReference type="EMBL" id="MDP8186874.1"/>
    </source>
</evidence>
<dbReference type="PANTHER" id="PTHR33514">
    <property type="entry name" value="PROTEIN ABCI12, CHLOROPLASTIC"/>
    <property type="match status" value="1"/>
</dbReference>
<feature type="transmembrane region" description="Helical" evidence="6">
    <location>
        <begin position="20"/>
        <end position="38"/>
    </location>
</feature>
<protein>
    <submittedName>
        <fullName evidence="7">Energy-coupling factor transporter transmembrane protein EcfT</fullName>
    </submittedName>
</protein>
<keyword evidence="4 6" id="KW-1133">Transmembrane helix</keyword>
<reference evidence="7" key="1">
    <citation type="journal article" date="2023" name="Front. Microbiol.">
        <title>Phylogeography and host specificity of Pasteurellaceae pathogenic to sea-farmed fish in the north-east Atlantic.</title>
        <authorList>
            <person name="Gulla S."/>
            <person name="Colquhoun D.J."/>
            <person name="Olsen A.B."/>
            <person name="Spilsberg B."/>
            <person name="Lagesen K."/>
            <person name="Aakesson C.P."/>
            <person name="Strom S."/>
            <person name="Manji F."/>
            <person name="Birkbeck T.H."/>
            <person name="Nilsen H.K."/>
        </authorList>
    </citation>
    <scope>NUCLEOTIDE SEQUENCE</scope>
    <source>
        <strain evidence="7">VIB1234</strain>
    </source>
</reference>
<accession>A0AAW8CKK4</accession>
<keyword evidence="3 6" id="KW-0812">Transmembrane</keyword>
<dbReference type="AlphaFoldDB" id="A0AAW8CKK4"/>
<comment type="similarity">
    <text evidence="2">Belongs to the CbiQ family.</text>
</comment>
<comment type="caution">
    <text evidence="7">The sequence shown here is derived from an EMBL/GenBank/DDBJ whole genome shotgun (WGS) entry which is preliminary data.</text>
</comment>
<dbReference type="InterPro" id="IPR003339">
    <property type="entry name" value="ABC/ECF_trnsptr_transmembrane"/>
</dbReference>
<organism evidence="7 8">
    <name type="scientific">Pasteurella atlantica</name>
    <dbReference type="NCBI Taxonomy" id="2827233"/>
    <lineage>
        <taxon>Bacteria</taxon>
        <taxon>Pseudomonadati</taxon>
        <taxon>Pseudomonadota</taxon>
        <taxon>Gammaproteobacteria</taxon>
        <taxon>Pasteurellales</taxon>
        <taxon>Pasteurellaceae</taxon>
        <taxon>Pasteurella</taxon>
    </lineage>
</organism>